<protein>
    <submittedName>
        <fullName evidence="2">Uncharacterized protein</fullName>
    </submittedName>
</protein>
<accession>A0A699IVF0</accession>
<keyword evidence="1" id="KW-0732">Signal</keyword>
<name>A0A699IVF0_TANCI</name>
<dbReference type="AlphaFoldDB" id="A0A699IVF0"/>
<reference evidence="2" key="1">
    <citation type="journal article" date="2019" name="Sci. Rep.">
        <title>Draft genome of Tanacetum cinerariifolium, the natural source of mosquito coil.</title>
        <authorList>
            <person name="Yamashiro T."/>
            <person name="Shiraishi A."/>
            <person name="Satake H."/>
            <person name="Nakayama K."/>
        </authorList>
    </citation>
    <scope>NUCLEOTIDE SEQUENCE</scope>
</reference>
<evidence type="ECO:0000256" key="1">
    <source>
        <dbReference type="SAM" id="SignalP"/>
    </source>
</evidence>
<organism evidence="2">
    <name type="scientific">Tanacetum cinerariifolium</name>
    <name type="common">Dalmatian daisy</name>
    <name type="synonym">Chrysanthemum cinerariifolium</name>
    <dbReference type="NCBI Taxonomy" id="118510"/>
    <lineage>
        <taxon>Eukaryota</taxon>
        <taxon>Viridiplantae</taxon>
        <taxon>Streptophyta</taxon>
        <taxon>Embryophyta</taxon>
        <taxon>Tracheophyta</taxon>
        <taxon>Spermatophyta</taxon>
        <taxon>Magnoliopsida</taxon>
        <taxon>eudicotyledons</taxon>
        <taxon>Gunneridae</taxon>
        <taxon>Pentapetalae</taxon>
        <taxon>asterids</taxon>
        <taxon>campanulids</taxon>
        <taxon>Asterales</taxon>
        <taxon>Asteraceae</taxon>
        <taxon>Asteroideae</taxon>
        <taxon>Anthemideae</taxon>
        <taxon>Anthemidinae</taxon>
        <taxon>Tanacetum</taxon>
    </lineage>
</organism>
<proteinExistence type="predicted"/>
<dbReference type="EMBL" id="BKCJ010338337">
    <property type="protein sequence ID" value="GEZ89331.1"/>
    <property type="molecule type" value="Genomic_DNA"/>
</dbReference>
<sequence>MKIFPMLTLLVLVLALTCKVEDSKATTVENTIDSKTTTVENTTPKGCYPGDNDNNFAIFVCLCSFSVLRNEHEQPYFLINEHEQENLFV</sequence>
<comment type="caution">
    <text evidence="2">The sequence shown here is derived from an EMBL/GenBank/DDBJ whole genome shotgun (WGS) entry which is preliminary data.</text>
</comment>
<gene>
    <name evidence="2" type="ORF">Tci_561304</name>
</gene>
<feature type="chain" id="PRO_5025581653" evidence="1">
    <location>
        <begin position="26"/>
        <end position="89"/>
    </location>
</feature>
<feature type="signal peptide" evidence="1">
    <location>
        <begin position="1"/>
        <end position="25"/>
    </location>
</feature>
<evidence type="ECO:0000313" key="2">
    <source>
        <dbReference type="EMBL" id="GEZ89331.1"/>
    </source>
</evidence>